<sequence>MKYIFFITGILFSLLPTQKALAKSACSNIDREVLVGELCTKIETYKSQENSDNPTLVIALHGDSAFIRPFVQNRVAQKIVESNDNVIAVGMLRPGYKDDFGRKSDGEMGLTVGDNYDDVRVKQITDAIKSLKHIHKAGKVVLIGHSGGAAITTRIIGLYPNLINHAIAISCPCDINAWRKDMLLRNEYEPFRGDLPISSPIELAANVSDKTKISLLVAKMDDVTKPYLTKQYYRELKKHGKNVEMKIIEGGHNIFQTNAAMEIISKAL</sequence>
<keyword evidence="4" id="KW-1185">Reference proteome</keyword>
<dbReference type="InterPro" id="IPR029058">
    <property type="entry name" value="AB_hydrolase_fold"/>
</dbReference>
<dbReference type="Pfam" id="PF00326">
    <property type="entry name" value="Peptidase_S9"/>
    <property type="match status" value="1"/>
</dbReference>
<dbReference type="KEGG" id="pphe:PP2015_3411"/>
<dbReference type="PATRIC" id="fig|161398.10.peg.3475"/>
<evidence type="ECO:0000259" key="2">
    <source>
        <dbReference type="Pfam" id="PF00326"/>
    </source>
</evidence>
<accession>A0A0S2K723</accession>
<dbReference type="GO" id="GO:0006508">
    <property type="term" value="P:proteolysis"/>
    <property type="evidence" value="ECO:0007669"/>
    <property type="project" value="InterPro"/>
</dbReference>
<name>A0A0S2K723_9GAMM</name>
<dbReference type="Proteomes" id="UP000061457">
    <property type="component" value="Chromosome II"/>
</dbReference>
<dbReference type="InterPro" id="IPR001375">
    <property type="entry name" value="Peptidase_S9_cat"/>
</dbReference>
<protein>
    <submittedName>
        <fullName evidence="3">Prolyl oligopeptidase family</fullName>
    </submittedName>
</protein>
<gene>
    <name evidence="3" type="ORF">PP2015_3411</name>
</gene>
<proteinExistence type="predicted"/>
<dbReference type="STRING" id="161398.PP2015_3411"/>
<dbReference type="GO" id="GO:0008236">
    <property type="term" value="F:serine-type peptidase activity"/>
    <property type="evidence" value="ECO:0007669"/>
    <property type="project" value="InterPro"/>
</dbReference>
<reference evidence="3 4" key="1">
    <citation type="submission" date="2015-11" db="EMBL/GenBank/DDBJ databases">
        <authorList>
            <person name="Zhang Y."/>
            <person name="Guo Z."/>
        </authorList>
    </citation>
    <scope>NUCLEOTIDE SEQUENCE [LARGE SCALE GENOMIC DNA]</scope>
    <source>
        <strain evidence="3 4">KCTC 12086</strain>
    </source>
</reference>
<organism evidence="3 4">
    <name type="scientific">Pseudoalteromonas phenolica</name>
    <dbReference type="NCBI Taxonomy" id="161398"/>
    <lineage>
        <taxon>Bacteria</taxon>
        <taxon>Pseudomonadati</taxon>
        <taxon>Pseudomonadota</taxon>
        <taxon>Gammaproteobacteria</taxon>
        <taxon>Alteromonadales</taxon>
        <taxon>Pseudoalteromonadaceae</taxon>
        <taxon>Pseudoalteromonas</taxon>
    </lineage>
</organism>
<dbReference type="RefSeq" id="WP_058031714.1">
    <property type="nucleotide sequence ID" value="NZ_CP013188.1"/>
</dbReference>
<dbReference type="OrthoDB" id="880990at2"/>
<feature type="domain" description="Peptidase S9 prolyl oligopeptidase catalytic" evidence="2">
    <location>
        <begin position="118"/>
        <end position="259"/>
    </location>
</feature>
<evidence type="ECO:0000313" key="3">
    <source>
        <dbReference type="EMBL" id="ALO43886.1"/>
    </source>
</evidence>
<feature type="chain" id="PRO_5006601320" evidence="1">
    <location>
        <begin position="23"/>
        <end position="268"/>
    </location>
</feature>
<dbReference type="EMBL" id="CP013188">
    <property type="protein sequence ID" value="ALO43886.1"/>
    <property type="molecule type" value="Genomic_DNA"/>
</dbReference>
<feature type="signal peptide" evidence="1">
    <location>
        <begin position="1"/>
        <end position="22"/>
    </location>
</feature>
<keyword evidence="1" id="KW-0732">Signal</keyword>
<dbReference type="SUPFAM" id="SSF53474">
    <property type="entry name" value="alpha/beta-Hydrolases"/>
    <property type="match status" value="1"/>
</dbReference>
<dbReference type="AlphaFoldDB" id="A0A0S2K723"/>
<evidence type="ECO:0000256" key="1">
    <source>
        <dbReference type="SAM" id="SignalP"/>
    </source>
</evidence>
<dbReference type="Gene3D" id="3.40.50.1820">
    <property type="entry name" value="alpha/beta hydrolase"/>
    <property type="match status" value="1"/>
</dbReference>
<evidence type="ECO:0000313" key="4">
    <source>
        <dbReference type="Proteomes" id="UP000061457"/>
    </source>
</evidence>